<organism evidence="1 2">
    <name type="scientific">Parelaphostrongylus tenuis</name>
    <name type="common">Meningeal worm</name>
    <dbReference type="NCBI Taxonomy" id="148309"/>
    <lineage>
        <taxon>Eukaryota</taxon>
        <taxon>Metazoa</taxon>
        <taxon>Ecdysozoa</taxon>
        <taxon>Nematoda</taxon>
        <taxon>Chromadorea</taxon>
        <taxon>Rhabditida</taxon>
        <taxon>Rhabditina</taxon>
        <taxon>Rhabditomorpha</taxon>
        <taxon>Strongyloidea</taxon>
        <taxon>Metastrongylidae</taxon>
        <taxon>Parelaphostrongylus</taxon>
    </lineage>
</organism>
<dbReference type="EMBL" id="JAHQIW010003869">
    <property type="protein sequence ID" value="KAJ1360450.1"/>
    <property type="molecule type" value="Genomic_DNA"/>
</dbReference>
<gene>
    <name evidence="1" type="ORF">KIN20_019419</name>
</gene>
<accession>A0AAD5MKZ9</accession>
<dbReference type="AlphaFoldDB" id="A0AAD5MKZ9"/>
<sequence>MGLRYGGGSRAISAQLPLISNTVSFLVRMNYAFFGPRTYSFVRNHSNEIAILQWIDVGDSFWPIDNVISGHPALRSFANSNHSTTSVVGCAFNTCGGDLQMRHVFSLSLAGTLEYTSGNPCQNDEDCAASSSAYCESGLCFNAARSTATETTTDDLVEPVIV</sequence>
<protein>
    <submittedName>
        <fullName evidence="1">Uncharacterized protein</fullName>
    </submittedName>
</protein>
<dbReference type="Gene3D" id="3.40.33.10">
    <property type="entry name" value="CAP"/>
    <property type="match status" value="1"/>
</dbReference>
<comment type="caution">
    <text evidence="1">The sequence shown here is derived from an EMBL/GenBank/DDBJ whole genome shotgun (WGS) entry which is preliminary data.</text>
</comment>
<dbReference type="InterPro" id="IPR035940">
    <property type="entry name" value="CAP_sf"/>
</dbReference>
<name>A0AAD5MKZ9_PARTN</name>
<evidence type="ECO:0000313" key="1">
    <source>
        <dbReference type="EMBL" id="KAJ1360450.1"/>
    </source>
</evidence>
<proteinExistence type="predicted"/>
<evidence type="ECO:0000313" key="2">
    <source>
        <dbReference type="Proteomes" id="UP001196413"/>
    </source>
</evidence>
<reference evidence="1" key="1">
    <citation type="submission" date="2021-06" db="EMBL/GenBank/DDBJ databases">
        <title>Parelaphostrongylus tenuis whole genome reference sequence.</title>
        <authorList>
            <person name="Garwood T.J."/>
            <person name="Larsen P.A."/>
            <person name="Fountain-Jones N.M."/>
            <person name="Garbe J.R."/>
            <person name="Macchietto M.G."/>
            <person name="Kania S.A."/>
            <person name="Gerhold R.W."/>
            <person name="Richards J.E."/>
            <person name="Wolf T.M."/>
        </authorList>
    </citation>
    <scope>NUCLEOTIDE SEQUENCE</scope>
    <source>
        <strain evidence="1">MNPRO001-30</strain>
        <tissue evidence="1">Meninges</tissue>
    </source>
</reference>
<dbReference type="Proteomes" id="UP001196413">
    <property type="component" value="Unassembled WGS sequence"/>
</dbReference>
<keyword evidence="2" id="KW-1185">Reference proteome</keyword>